<feature type="transmembrane region" description="Helical" evidence="1">
    <location>
        <begin position="12"/>
        <end position="36"/>
    </location>
</feature>
<dbReference type="AlphaFoldDB" id="A0A2P6PLH4"/>
<dbReference type="Proteomes" id="UP000238479">
    <property type="component" value="Chromosome 6"/>
</dbReference>
<evidence type="ECO:0000313" key="2">
    <source>
        <dbReference type="EMBL" id="PRQ22781.1"/>
    </source>
</evidence>
<sequence length="93" mass="11085">MSYFINFLRLIFFLIFFYIFFSKYYFSSFLFCFSIFQMNIKAKPSLSGSESKDSDSPTQWWFTVHSLTASLFFRRPLSVRKRSASDSSISFLK</sequence>
<accession>A0A2P6PLH4</accession>
<protein>
    <submittedName>
        <fullName evidence="2">Uncharacterized protein</fullName>
    </submittedName>
</protein>
<dbReference type="Gramene" id="PRQ22781">
    <property type="protein sequence ID" value="PRQ22781"/>
    <property type="gene ID" value="RchiOBHm_Chr6g0254011"/>
</dbReference>
<reference evidence="2 3" key="1">
    <citation type="journal article" date="2018" name="Nat. Genet.">
        <title>The Rosa genome provides new insights in the design of modern roses.</title>
        <authorList>
            <person name="Bendahmane M."/>
        </authorList>
    </citation>
    <scope>NUCLEOTIDE SEQUENCE [LARGE SCALE GENOMIC DNA]</scope>
    <source>
        <strain evidence="3">cv. Old Blush</strain>
    </source>
</reference>
<comment type="caution">
    <text evidence="2">The sequence shown here is derived from an EMBL/GenBank/DDBJ whole genome shotgun (WGS) entry which is preliminary data.</text>
</comment>
<proteinExistence type="predicted"/>
<organism evidence="2 3">
    <name type="scientific">Rosa chinensis</name>
    <name type="common">China rose</name>
    <dbReference type="NCBI Taxonomy" id="74649"/>
    <lineage>
        <taxon>Eukaryota</taxon>
        <taxon>Viridiplantae</taxon>
        <taxon>Streptophyta</taxon>
        <taxon>Embryophyta</taxon>
        <taxon>Tracheophyta</taxon>
        <taxon>Spermatophyta</taxon>
        <taxon>Magnoliopsida</taxon>
        <taxon>eudicotyledons</taxon>
        <taxon>Gunneridae</taxon>
        <taxon>Pentapetalae</taxon>
        <taxon>rosids</taxon>
        <taxon>fabids</taxon>
        <taxon>Rosales</taxon>
        <taxon>Rosaceae</taxon>
        <taxon>Rosoideae</taxon>
        <taxon>Rosoideae incertae sedis</taxon>
        <taxon>Rosa</taxon>
    </lineage>
</organism>
<evidence type="ECO:0000256" key="1">
    <source>
        <dbReference type="SAM" id="Phobius"/>
    </source>
</evidence>
<name>A0A2P6PLH4_ROSCH</name>
<keyword evidence="3" id="KW-1185">Reference proteome</keyword>
<keyword evidence="1" id="KW-0472">Membrane</keyword>
<keyword evidence="1" id="KW-1133">Transmembrane helix</keyword>
<evidence type="ECO:0000313" key="3">
    <source>
        <dbReference type="Proteomes" id="UP000238479"/>
    </source>
</evidence>
<dbReference type="EMBL" id="PDCK01000044">
    <property type="protein sequence ID" value="PRQ22781.1"/>
    <property type="molecule type" value="Genomic_DNA"/>
</dbReference>
<keyword evidence="1" id="KW-0812">Transmembrane</keyword>
<gene>
    <name evidence="2" type="ORF">RchiOBHm_Chr6g0254011</name>
</gene>